<comment type="caution">
    <text evidence="8">Lacks conserved residue(s) required for the propagation of feature annotation.</text>
</comment>
<feature type="binding site" evidence="8">
    <location>
        <position position="24"/>
    </location>
    <ligand>
        <name>GTP</name>
        <dbReference type="ChEBI" id="CHEBI:37565"/>
    </ligand>
</feature>
<feature type="domain" description="MobA-like NTP transferase" evidence="9">
    <location>
        <begin position="8"/>
        <end position="164"/>
    </location>
</feature>
<comment type="similarity">
    <text evidence="8">Belongs to the MobA family.</text>
</comment>
<sequence>MADADITGLILAGGQGSRMGGVDKGLQPFQGEPLVLHALRRLRPQVSAVAISANRHLTTYEAYGVPVWPDPLPGYPGPLAGLLSGLTRATTPWVLTVPCDAPRFPTDLASRLYHAAQRQGAEIALPVTDRLQPAFCLVATSLRDSLANYLNAGERKVETWARQHRWVEVPYGLQGDDALAFANLNTEEELKLLEQRDTPGYPKKQSA</sequence>
<accession>F3KQ51</accession>
<dbReference type="Proteomes" id="UP000016368">
    <property type="component" value="Unassembled WGS sequence"/>
</dbReference>
<keyword evidence="5 8" id="KW-0460">Magnesium</keyword>
<dbReference type="HAMAP" id="MF_00316">
    <property type="entry name" value="MobA"/>
    <property type="match status" value="1"/>
</dbReference>
<comment type="domain">
    <text evidence="8">The N-terminal domain determines nucleotide recognition and specific binding, while the C-terminal domain determines the specific binding to the target protein.</text>
</comment>
<feature type="binding site" evidence="8">
    <location>
        <position position="100"/>
    </location>
    <ligand>
        <name>GTP</name>
        <dbReference type="ChEBI" id="CHEBI:37565"/>
    </ligand>
</feature>
<gene>
    <name evidence="8 10" type="primary">mobA</name>
    <name evidence="10" type="ORF">HGR_02818</name>
</gene>
<dbReference type="InterPro" id="IPR013482">
    <property type="entry name" value="Molybde_CF_guanTrfase"/>
</dbReference>
<comment type="subcellular location">
    <subcellularLocation>
        <location evidence="8">Cytoplasm</location>
    </subcellularLocation>
</comment>
<evidence type="ECO:0000256" key="7">
    <source>
        <dbReference type="ARBA" id="ARBA00023150"/>
    </source>
</evidence>
<comment type="function">
    <text evidence="8">Transfers a GMP moiety from GTP to Mo-molybdopterin (Mo-MPT) cofactor (Moco or molybdenum cofactor) to form Mo-molybdopterin guanine dinucleotide (Mo-MGD) cofactor.</text>
</comment>
<dbReference type="GO" id="GO:0046872">
    <property type="term" value="F:metal ion binding"/>
    <property type="evidence" value="ECO:0007669"/>
    <property type="project" value="UniProtKB-KW"/>
</dbReference>
<evidence type="ECO:0000256" key="3">
    <source>
        <dbReference type="ARBA" id="ARBA00022723"/>
    </source>
</evidence>
<name>F3KQ51_9BURK</name>
<dbReference type="AlphaFoldDB" id="F3KQ51"/>
<comment type="catalytic activity">
    <reaction evidence="8">
        <text>Mo-molybdopterin + GTP + H(+) = Mo-molybdopterin guanine dinucleotide + diphosphate</text>
        <dbReference type="Rhea" id="RHEA:34243"/>
        <dbReference type="ChEBI" id="CHEBI:15378"/>
        <dbReference type="ChEBI" id="CHEBI:33019"/>
        <dbReference type="ChEBI" id="CHEBI:37565"/>
        <dbReference type="ChEBI" id="CHEBI:71302"/>
        <dbReference type="ChEBI" id="CHEBI:71310"/>
        <dbReference type="EC" id="2.7.7.77"/>
    </reaction>
</comment>
<dbReference type="EC" id="2.7.7.77" evidence="8"/>
<dbReference type="eggNOG" id="COG0746">
    <property type="taxonomic scope" value="Bacteria"/>
</dbReference>
<evidence type="ECO:0000256" key="2">
    <source>
        <dbReference type="ARBA" id="ARBA00022679"/>
    </source>
</evidence>
<evidence type="ECO:0000256" key="6">
    <source>
        <dbReference type="ARBA" id="ARBA00023134"/>
    </source>
</evidence>
<dbReference type="Pfam" id="PF12804">
    <property type="entry name" value="NTP_transf_3"/>
    <property type="match status" value="1"/>
</dbReference>
<dbReference type="GO" id="GO:1902758">
    <property type="term" value="P:bis(molybdopterin guanine dinucleotide)molybdenum biosynthetic process"/>
    <property type="evidence" value="ECO:0007669"/>
    <property type="project" value="TreeGrafter"/>
</dbReference>
<proteinExistence type="inferred from homology"/>
<feature type="binding site" evidence="8">
    <location>
        <position position="70"/>
    </location>
    <ligand>
        <name>GTP</name>
        <dbReference type="ChEBI" id="CHEBI:37565"/>
    </ligand>
</feature>
<evidence type="ECO:0000256" key="8">
    <source>
        <dbReference type="HAMAP-Rule" id="MF_00316"/>
    </source>
</evidence>
<keyword evidence="2 8" id="KW-0808">Transferase</keyword>
<dbReference type="GO" id="GO:0005525">
    <property type="term" value="F:GTP binding"/>
    <property type="evidence" value="ECO:0007669"/>
    <property type="project" value="UniProtKB-UniRule"/>
</dbReference>
<dbReference type="PANTHER" id="PTHR19136:SF81">
    <property type="entry name" value="MOLYBDENUM COFACTOR GUANYLYLTRANSFERASE"/>
    <property type="match status" value="1"/>
</dbReference>
<dbReference type="PANTHER" id="PTHR19136">
    <property type="entry name" value="MOLYBDENUM COFACTOR GUANYLYLTRANSFERASE"/>
    <property type="match status" value="1"/>
</dbReference>
<keyword evidence="11" id="KW-1185">Reference proteome</keyword>
<dbReference type="InterPro" id="IPR025877">
    <property type="entry name" value="MobA-like_NTP_Trfase"/>
</dbReference>
<protein>
    <recommendedName>
        <fullName evidence="8">Molybdenum cofactor guanylyltransferase</fullName>
        <shortName evidence="8">MoCo guanylyltransferase</shortName>
        <ecNumber evidence="8">2.7.7.77</ecNumber>
    </recommendedName>
    <alternativeName>
        <fullName evidence="8">GTP:molybdopterin guanylyltransferase</fullName>
    </alternativeName>
    <alternativeName>
        <fullName evidence="8">Mo-MPT guanylyltransferase</fullName>
    </alternativeName>
    <alternativeName>
        <fullName evidence="8">Molybdopterin guanylyltransferase</fullName>
    </alternativeName>
    <alternativeName>
        <fullName evidence="8">Molybdopterin-guanine dinucleotide synthase</fullName>
        <shortName evidence="8">MGD synthase</shortName>
    </alternativeName>
</protein>
<dbReference type="Gene3D" id="3.90.550.10">
    <property type="entry name" value="Spore Coat Polysaccharide Biosynthesis Protein SpsA, Chain A"/>
    <property type="match status" value="1"/>
</dbReference>
<keyword evidence="3 8" id="KW-0479">Metal-binding</keyword>
<keyword evidence="6 8" id="KW-0342">GTP-binding</keyword>
<evidence type="ECO:0000256" key="1">
    <source>
        <dbReference type="ARBA" id="ARBA00022490"/>
    </source>
</evidence>
<evidence type="ECO:0000313" key="10">
    <source>
        <dbReference type="EMBL" id="EGI78219.1"/>
    </source>
</evidence>
<dbReference type="SUPFAM" id="SSF53448">
    <property type="entry name" value="Nucleotide-diphospho-sugar transferases"/>
    <property type="match status" value="1"/>
</dbReference>
<evidence type="ECO:0000259" key="9">
    <source>
        <dbReference type="Pfam" id="PF12804"/>
    </source>
</evidence>
<feature type="binding site" evidence="8">
    <location>
        <position position="100"/>
    </location>
    <ligand>
        <name>Mg(2+)</name>
        <dbReference type="ChEBI" id="CHEBI:18420"/>
    </ligand>
</feature>
<comment type="caution">
    <text evidence="10">The sequence shown here is derived from an EMBL/GenBank/DDBJ whole genome shotgun (WGS) entry which is preliminary data.</text>
</comment>
<keyword evidence="7 8" id="KW-0501">Molybdenum cofactor biosynthesis</keyword>
<organism evidence="10 11">
    <name type="scientific">Hylemonella gracilis ATCC 19624</name>
    <dbReference type="NCBI Taxonomy" id="887062"/>
    <lineage>
        <taxon>Bacteria</taxon>
        <taxon>Pseudomonadati</taxon>
        <taxon>Pseudomonadota</taxon>
        <taxon>Betaproteobacteria</taxon>
        <taxon>Burkholderiales</taxon>
        <taxon>Comamonadaceae</taxon>
        <taxon>Hylemonella</taxon>
    </lineage>
</organism>
<feature type="binding site" evidence="8">
    <location>
        <begin position="11"/>
        <end position="13"/>
    </location>
    <ligand>
        <name>GTP</name>
        <dbReference type="ChEBI" id="CHEBI:37565"/>
    </ligand>
</feature>
<dbReference type="STRING" id="887062.HGR_02818"/>
<keyword evidence="4 8" id="KW-0547">Nucleotide-binding</keyword>
<keyword evidence="1 8" id="KW-0963">Cytoplasm</keyword>
<reference evidence="10 11" key="1">
    <citation type="journal article" date="2011" name="EMBO J.">
        <title>Structural diversity of bacterial flagellar motors.</title>
        <authorList>
            <person name="Chen S."/>
            <person name="Beeby M."/>
            <person name="Murphy G.E."/>
            <person name="Leadbetter J.R."/>
            <person name="Hendrixson D.R."/>
            <person name="Briegel A."/>
            <person name="Li Z."/>
            <person name="Shi J."/>
            <person name="Tocheva E.I."/>
            <person name="Muller A."/>
            <person name="Dobro M.J."/>
            <person name="Jensen G.J."/>
        </authorList>
    </citation>
    <scope>NUCLEOTIDE SEQUENCE [LARGE SCALE GENOMIC DNA]</scope>
    <source>
        <strain evidence="10 11">ATCC 19624</strain>
    </source>
</reference>
<dbReference type="CDD" id="cd02503">
    <property type="entry name" value="MobA"/>
    <property type="match status" value="1"/>
</dbReference>
<dbReference type="InterPro" id="IPR029044">
    <property type="entry name" value="Nucleotide-diphossugar_trans"/>
</dbReference>
<dbReference type="GO" id="GO:0005737">
    <property type="term" value="C:cytoplasm"/>
    <property type="evidence" value="ECO:0007669"/>
    <property type="project" value="UniProtKB-SubCell"/>
</dbReference>
<dbReference type="NCBIfam" id="TIGR02665">
    <property type="entry name" value="molyb_mobA"/>
    <property type="match status" value="1"/>
</dbReference>
<comment type="subunit">
    <text evidence="8">Monomer.</text>
</comment>
<evidence type="ECO:0000256" key="4">
    <source>
        <dbReference type="ARBA" id="ARBA00022741"/>
    </source>
</evidence>
<dbReference type="EMBL" id="AEGR01000029">
    <property type="protein sequence ID" value="EGI78219.1"/>
    <property type="molecule type" value="Genomic_DNA"/>
</dbReference>
<evidence type="ECO:0000256" key="5">
    <source>
        <dbReference type="ARBA" id="ARBA00022842"/>
    </source>
</evidence>
<dbReference type="GO" id="GO:0061603">
    <property type="term" value="F:molybdenum cofactor guanylyltransferase activity"/>
    <property type="evidence" value="ECO:0007669"/>
    <property type="project" value="UniProtKB-EC"/>
</dbReference>
<comment type="cofactor">
    <cofactor evidence="8">
        <name>Mg(2+)</name>
        <dbReference type="ChEBI" id="CHEBI:18420"/>
    </cofactor>
</comment>
<dbReference type="RefSeq" id="WP_006296543.1">
    <property type="nucleotide sequence ID" value="NZ_AEGR01000029.1"/>
</dbReference>
<dbReference type="OrthoDB" id="9788394at2"/>
<evidence type="ECO:0000313" key="11">
    <source>
        <dbReference type="Proteomes" id="UP000016368"/>
    </source>
</evidence>